<dbReference type="AlphaFoldDB" id="A0A9D2EYK7"/>
<feature type="domain" description="ABC transporter" evidence="3">
    <location>
        <begin position="1"/>
        <end position="164"/>
    </location>
</feature>
<name>A0A9D2EYK7_9ACTN</name>
<sequence length="201" mass="21673">MSPGLPSGVDRGDRDLTDPPVPSVTHVPSLLNRKDRARTEAAVEKWMGIVGLDAGLRERYPDELSGGQAQRVGIARALAASPEILLMDEPFGAVDELTRGQLQTEIARIHRETGITVLFVTHDVSEALRLGTRVLVVDAGRVQQYDAPDELLAHPATDFVARLVARERHAWGTRQNHPTHASETSPTGQTSAGARLLGGLS</sequence>
<dbReference type="InterPro" id="IPR050093">
    <property type="entry name" value="ABC_SmlMolc_Importer"/>
</dbReference>
<feature type="compositionally biased region" description="Polar residues" evidence="2">
    <location>
        <begin position="173"/>
        <end position="192"/>
    </location>
</feature>
<keyword evidence="4" id="KW-0067">ATP-binding</keyword>
<gene>
    <name evidence="4" type="ORF">IAA19_02165</name>
</gene>
<comment type="caution">
    <text evidence="4">The sequence shown here is derived from an EMBL/GenBank/DDBJ whole genome shotgun (WGS) entry which is preliminary data.</text>
</comment>
<protein>
    <submittedName>
        <fullName evidence="4">ATP-binding cassette domain-containing protein</fullName>
    </submittedName>
</protein>
<dbReference type="GO" id="GO:0016887">
    <property type="term" value="F:ATP hydrolysis activity"/>
    <property type="evidence" value="ECO:0007669"/>
    <property type="project" value="InterPro"/>
</dbReference>
<dbReference type="InterPro" id="IPR017871">
    <property type="entry name" value="ABC_transporter-like_CS"/>
</dbReference>
<dbReference type="PANTHER" id="PTHR42781">
    <property type="entry name" value="SPERMIDINE/PUTRESCINE IMPORT ATP-BINDING PROTEIN POTA"/>
    <property type="match status" value="1"/>
</dbReference>
<feature type="region of interest" description="Disordered" evidence="2">
    <location>
        <begin position="1"/>
        <end position="32"/>
    </location>
</feature>
<evidence type="ECO:0000313" key="4">
    <source>
        <dbReference type="EMBL" id="HIZ45811.1"/>
    </source>
</evidence>
<dbReference type="EMBL" id="DXBM01000020">
    <property type="protein sequence ID" value="HIZ45811.1"/>
    <property type="molecule type" value="Genomic_DNA"/>
</dbReference>
<dbReference type="Pfam" id="PF00005">
    <property type="entry name" value="ABC_tran"/>
    <property type="match status" value="1"/>
</dbReference>
<dbReference type="Proteomes" id="UP000824062">
    <property type="component" value="Unassembled WGS sequence"/>
</dbReference>
<reference evidence="4" key="2">
    <citation type="submission" date="2021-04" db="EMBL/GenBank/DDBJ databases">
        <authorList>
            <person name="Gilroy R."/>
        </authorList>
    </citation>
    <scope>NUCLEOTIDE SEQUENCE</scope>
    <source>
        <strain evidence="4">ChiHjej12B11-14209</strain>
    </source>
</reference>
<proteinExistence type="predicted"/>
<organism evidence="4 5">
    <name type="scientific">Candidatus Olsenella pullistercoris</name>
    <dbReference type="NCBI Taxonomy" id="2838712"/>
    <lineage>
        <taxon>Bacteria</taxon>
        <taxon>Bacillati</taxon>
        <taxon>Actinomycetota</taxon>
        <taxon>Coriobacteriia</taxon>
        <taxon>Coriobacteriales</taxon>
        <taxon>Atopobiaceae</taxon>
        <taxon>Olsenella</taxon>
    </lineage>
</organism>
<evidence type="ECO:0000256" key="2">
    <source>
        <dbReference type="SAM" id="MobiDB-lite"/>
    </source>
</evidence>
<dbReference type="PROSITE" id="PS00211">
    <property type="entry name" value="ABC_TRANSPORTER_1"/>
    <property type="match status" value="1"/>
</dbReference>
<dbReference type="InterPro" id="IPR003439">
    <property type="entry name" value="ABC_transporter-like_ATP-bd"/>
</dbReference>
<reference evidence="4" key="1">
    <citation type="journal article" date="2021" name="PeerJ">
        <title>Extensive microbial diversity within the chicken gut microbiome revealed by metagenomics and culture.</title>
        <authorList>
            <person name="Gilroy R."/>
            <person name="Ravi A."/>
            <person name="Getino M."/>
            <person name="Pursley I."/>
            <person name="Horton D.L."/>
            <person name="Alikhan N.F."/>
            <person name="Baker D."/>
            <person name="Gharbi K."/>
            <person name="Hall N."/>
            <person name="Watson M."/>
            <person name="Adriaenssens E.M."/>
            <person name="Foster-Nyarko E."/>
            <person name="Jarju S."/>
            <person name="Secka A."/>
            <person name="Antonio M."/>
            <person name="Oren A."/>
            <person name="Chaudhuri R.R."/>
            <person name="La Ragione R."/>
            <person name="Hildebrand F."/>
            <person name="Pallen M.J."/>
        </authorList>
    </citation>
    <scope>NUCLEOTIDE SEQUENCE</scope>
    <source>
        <strain evidence="4">ChiHjej12B11-14209</strain>
    </source>
</reference>
<accession>A0A9D2EYK7</accession>
<dbReference type="GO" id="GO:0005524">
    <property type="term" value="F:ATP binding"/>
    <property type="evidence" value="ECO:0007669"/>
    <property type="project" value="UniProtKB-KW"/>
</dbReference>
<evidence type="ECO:0000256" key="1">
    <source>
        <dbReference type="ARBA" id="ARBA00022448"/>
    </source>
</evidence>
<dbReference type="Gene3D" id="3.40.50.300">
    <property type="entry name" value="P-loop containing nucleotide triphosphate hydrolases"/>
    <property type="match status" value="1"/>
</dbReference>
<dbReference type="SUPFAM" id="SSF52540">
    <property type="entry name" value="P-loop containing nucleoside triphosphate hydrolases"/>
    <property type="match status" value="1"/>
</dbReference>
<feature type="region of interest" description="Disordered" evidence="2">
    <location>
        <begin position="171"/>
        <end position="201"/>
    </location>
</feature>
<dbReference type="InterPro" id="IPR027417">
    <property type="entry name" value="P-loop_NTPase"/>
</dbReference>
<keyword evidence="4" id="KW-0547">Nucleotide-binding</keyword>
<keyword evidence="1" id="KW-0813">Transport</keyword>
<dbReference type="PANTHER" id="PTHR42781:SF4">
    <property type="entry name" value="SPERMIDINE_PUTRESCINE IMPORT ATP-BINDING PROTEIN POTA"/>
    <property type="match status" value="1"/>
</dbReference>
<dbReference type="PROSITE" id="PS50893">
    <property type="entry name" value="ABC_TRANSPORTER_2"/>
    <property type="match status" value="1"/>
</dbReference>
<evidence type="ECO:0000259" key="3">
    <source>
        <dbReference type="PROSITE" id="PS50893"/>
    </source>
</evidence>
<evidence type="ECO:0000313" key="5">
    <source>
        <dbReference type="Proteomes" id="UP000824062"/>
    </source>
</evidence>